<comment type="similarity">
    <text evidence="1">Belongs to the tectonic family.</text>
</comment>
<keyword evidence="4" id="KW-0325">Glycoprotein</keyword>
<proteinExistence type="inferred from homology"/>
<evidence type="ECO:0000256" key="1">
    <source>
        <dbReference type="ARBA" id="ARBA00007633"/>
    </source>
</evidence>
<evidence type="ECO:0000256" key="2">
    <source>
        <dbReference type="ARBA" id="ARBA00022729"/>
    </source>
</evidence>
<keyword evidence="5" id="KW-0472">Membrane</keyword>
<organism evidence="9">
    <name type="scientific">Polytomella parva</name>
    <dbReference type="NCBI Taxonomy" id="51329"/>
    <lineage>
        <taxon>Eukaryota</taxon>
        <taxon>Viridiplantae</taxon>
        <taxon>Chlorophyta</taxon>
        <taxon>core chlorophytes</taxon>
        <taxon>Chlorophyceae</taxon>
        <taxon>CS clade</taxon>
        <taxon>Chlamydomonadales</taxon>
        <taxon>Chlamydomonadaceae</taxon>
        <taxon>Polytomella</taxon>
    </lineage>
</organism>
<gene>
    <name evidence="9" type="ORF">PPAR00522_LOCUS603</name>
</gene>
<feature type="signal peptide" evidence="6">
    <location>
        <begin position="1"/>
        <end position="30"/>
    </location>
</feature>
<feature type="chain" id="PRO_5031259924" description="Tectonic domain-containing protein" evidence="6">
    <location>
        <begin position="31"/>
        <end position="665"/>
    </location>
</feature>
<name>A0A7S0Y9H7_9CHLO</name>
<feature type="transmembrane region" description="Helical" evidence="5">
    <location>
        <begin position="644"/>
        <end position="664"/>
    </location>
</feature>
<evidence type="ECO:0000256" key="6">
    <source>
        <dbReference type="SAM" id="SignalP"/>
    </source>
</evidence>
<reference evidence="9" key="1">
    <citation type="submission" date="2021-01" db="EMBL/GenBank/DDBJ databases">
        <authorList>
            <person name="Corre E."/>
            <person name="Pelletier E."/>
            <person name="Niang G."/>
            <person name="Scheremetjew M."/>
            <person name="Finn R."/>
            <person name="Kale V."/>
            <person name="Holt S."/>
            <person name="Cochrane G."/>
            <person name="Meng A."/>
            <person name="Brown T."/>
            <person name="Cohen L."/>
        </authorList>
    </citation>
    <scope>NUCLEOTIDE SEQUENCE</scope>
    <source>
        <strain evidence="9">SAG 63-3</strain>
    </source>
</reference>
<dbReference type="Pfam" id="PF25752">
    <property type="entry name" value="DUF1619_N"/>
    <property type="match status" value="1"/>
</dbReference>
<dbReference type="EMBL" id="HBFM01001100">
    <property type="protein sequence ID" value="CAD8764219.1"/>
    <property type="molecule type" value="Transcribed_RNA"/>
</dbReference>
<evidence type="ECO:0008006" key="10">
    <source>
        <dbReference type="Google" id="ProtNLM"/>
    </source>
</evidence>
<protein>
    <recommendedName>
        <fullName evidence="10">Tectonic domain-containing protein</fullName>
    </recommendedName>
</protein>
<evidence type="ECO:0000256" key="3">
    <source>
        <dbReference type="ARBA" id="ARBA00022794"/>
    </source>
</evidence>
<dbReference type="InterPro" id="IPR057724">
    <property type="entry name" value="TCTN1-3_N"/>
</dbReference>
<keyword evidence="5" id="KW-0812">Transmembrane</keyword>
<evidence type="ECO:0000256" key="5">
    <source>
        <dbReference type="SAM" id="Phobius"/>
    </source>
</evidence>
<feature type="domain" description="Tectonic-1-3" evidence="7">
    <location>
        <begin position="409"/>
        <end position="600"/>
    </location>
</feature>
<dbReference type="Pfam" id="PF07773">
    <property type="entry name" value="TCTN_DUF1619"/>
    <property type="match status" value="1"/>
</dbReference>
<dbReference type="PANTHER" id="PTHR14611">
    <property type="entry name" value="TECTONIC FAMILY MEMBER"/>
    <property type="match status" value="1"/>
</dbReference>
<keyword evidence="2 6" id="KW-0732">Signal</keyword>
<evidence type="ECO:0000259" key="8">
    <source>
        <dbReference type="Pfam" id="PF25752"/>
    </source>
</evidence>
<dbReference type="InterPro" id="IPR040354">
    <property type="entry name" value="TCTN1-3"/>
</dbReference>
<dbReference type="PANTHER" id="PTHR14611:SF2">
    <property type="entry name" value="TECTONIC"/>
    <property type="match status" value="1"/>
</dbReference>
<keyword evidence="5" id="KW-1133">Transmembrane helix</keyword>
<evidence type="ECO:0000256" key="4">
    <source>
        <dbReference type="ARBA" id="ARBA00023180"/>
    </source>
</evidence>
<evidence type="ECO:0000259" key="7">
    <source>
        <dbReference type="Pfam" id="PF07773"/>
    </source>
</evidence>
<evidence type="ECO:0000313" key="9">
    <source>
        <dbReference type="EMBL" id="CAD8764219.1"/>
    </source>
</evidence>
<dbReference type="AlphaFoldDB" id="A0A7S0Y9H7"/>
<feature type="domain" description="Tectonic-1-3 N-terminal" evidence="8">
    <location>
        <begin position="44"/>
        <end position="152"/>
    </location>
</feature>
<accession>A0A7S0Y9H7</accession>
<keyword evidence="3" id="KW-0970">Cilium biogenesis/degradation</keyword>
<sequence length="665" mass="70882">MLALKRIFGSIYRIFLFLLLISLRFSRSKAQSLLPYDINWSLVSTSPSNVTNVTANCICDVRQGACDLGCCCDNDCPTYLTNYYTSIDSCLPEGPPETVLKYCVSQDQVSRVNLPGNVDFYTQIVQQADIKFFSNLLCIVRDNNPKLGKYFEDPIAGSLSPYINLAQSSGSPTYPSTSLPYSMFSYVYSSSGNGTYITVPYGALSDVCDDNFPVGFMVSLPESLQSPFASCRRSLTDVSTSCTSGGRLSPSFYSTVAILGGTTTVSVSVIEAWHLNPTSSSLTSLSTSSVAATSYNSTSDTCFNALTVLNLTFYYDASTAGTGVNGNGLIKAIEMSYTVTDVANAYANASSNYLTQSVMVNWVPMSATRTSTSNSSTINSTTSTNSTTGDVTSSLSDGYTLRQTSGNPGYLVGFPVLAGTLSSLGNKTAISELINGFPVGGAGAGGLCSSDASSPLLFGFNATSSCAVEFTEAELQSFCMNGTAAQYISLNLPVYGNSLYLGIWGNSNISNTNEWVQAASSPSPLTFSGMTYANGSKSCSGVVTDVDIIILTGKTSAANNPQNKILYATISYQTGRWKRNANLGSLTVQRFYLKYNVTFVGIPQSAQGYERALPPLVKPLSVEILYPFTTNAAPERNGPPKVRILMLISSLPVLVASFLMMTVLA</sequence>
<dbReference type="InterPro" id="IPR011677">
    <property type="entry name" value="TCTN1-3_dom"/>
</dbReference>
<dbReference type="GO" id="GO:0030030">
    <property type="term" value="P:cell projection organization"/>
    <property type="evidence" value="ECO:0007669"/>
    <property type="project" value="UniProtKB-KW"/>
</dbReference>